<dbReference type="InterPro" id="IPR023845">
    <property type="entry name" value="DUF3817_TM"/>
</dbReference>
<evidence type="ECO:0000256" key="4">
    <source>
        <dbReference type="ARBA" id="ARBA00022989"/>
    </source>
</evidence>
<dbReference type="GO" id="GO:0005886">
    <property type="term" value="C:plasma membrane"/>
    <property type="evidence" value="ECO:0007669"/>
    <property type="project" value="UniProtKB-SubCell"/>
</dbReference>
<feature type="transmembrane region" description="Helical" evidence="6">
    <location>
        <begin position="53"/>
        <end position="74"/>
    </location>
</feature>
<keyword evidence="3 6" id="KW-0812">Transmembrane</keyword>
<feature type="domain" description="DUF3817" evidence="7">
    <location>
        <begin position="18"/>
        <end position="105"/>
    </location>
</feature>
<protein>
    <recommendedName>
        <fullName evidence="7">DUF3817 domain-containing protein</fullName>
    </recommendedName>
</protein>
<evidence type="ECO:0000256" key="3">
    <source>
        <dbReference type="ARBA" id="ARBA00022692"/>
    </source>
</evidence>
<dbReference type="OrthoDB" id="9342687at2"/>
<gene>
    <name evidence="8" type="ORF">CFN78_05450</name>
</gene>
<comment type="subcellular location">
    <subcellularLocation>
        <location evidence="1">Cell membrane</location>
        <topology evidence="1">Multi-pass membrane protein</topology>
    </subcellularLocation>
</comment>
<sequence>MTTRTEDQPPAATLRGPLQRFRIAAYVTGVGLLGLLVVMVLRYGMDMPGPSAVYSPIHGVLYMIYLVLTVDLALKARWSVKNAVLVLLAGCVPFVSFAVERWVTRKVTAGEKL</sequence>
<keyword evidence="2" id="KW-1003">Cell membrane</keyword>
<evidence type="ECO:0000259" key="7">
    <source>
        <dbReference type="Pfam" id="PF12823"/>
    </source>
</evidence>
<comment type="caution">
    <text evidence="8">The sequence shown here is derived from an EMBL/GenBank/DDBJ whole genome shotgun (WGS) entry which is preliminary data.</text>
</comment>
<accession>A0A263DAN4</accession>
<reference evidence="8 9" key="1">
    <citation type="submission" date="2017-07" db="EMBL/GenBank/DDBJ databases">
        <title>Amycolatopsis antarcticus sp. nov., isolated from the surface of an Antarcticus brown macroalga.</title>
        <authorList>
            <person name="Wang J."/>
            <person name="Leiva S."/>
            <person name="Huang J."/>
            <person name="Huang Y."/>
        </authorList>
    </citation>
    <scope>NUCLEOTIDE SEQUENCE [LARGE SCALE GENOMIC DNA]</scope>
    <source>
        <strain evidence="8 9">AU-G6</strain>
    </source>
</reference>
<evidence type="ECO:0000256" key="2">
    <source>
        <dbReference type="ARBA" id="ARBA00022475"/>
    </source>
</evidence>
<organism evidence="8 9">
    <name type="scientific">Amycolatopsis antarctica</name>
    <dbReference type="NCBI Taxonomy" id="1854586"/>
    <lineage>
        <taxon>Bacteria</taxon>
        <taxon>Bacillati</taxon>
        <taxon>Actinomycetota</taxon>
        <taxon>Actinomycetes</taxon>
        <taxon>Pseudonocardiales</taxon>
        <taxon>Pseudonocardiaceae</taxon>
        <taxon>Amycolatopsis</taxon>
    </lineage>
</organism>
<evidence type="ECO:0000256" key="1">
    <source>
        <dbReference type="ARBA" id="ARBA00004651"/>
    </source>
</evidence>
<evidence type="ECO:0000256" key="6">
    <source>
        <dbReference type="SAM" id="Phobius"/>
    </source>
</evidence>
<keyword evidence="5 6" id="KW-0472">Membrane</keyword>
<dbReference type="AlphaFoldDB" id="A0A263DAN4"/>
<dbReference type="InParanoid" id="A0A263DAN4"/>
<feature type="transmembrane region" description="Helical" evidence="6">
    <location>
        <begin position="83"/>
        <end position="103"/>
    </location>
</feature>
<keyword evidence="9" id="KW-1185">Reference proteome</keyword>
<dbReference type="Pfam" id="PF12823">
    <property type="entry name" value="DUF3817"/>
    <property type="match status" value="1"/>
</dbReference>
<dbReference type="PANTHER" id="PTHR40077:SF2">
    <property type="entry name" value="MEMBRANE PROTEIN"/>
    <property type="match status" value="1"/>
</dbReference>
<dbReference type="Proteomes" id="UP000242444">
    <property type="component" value="Unassembled WGS sequence"/>
</dbReference>
<name>A0A263DAN4_9PSEU</name>
<dbReference type="NCBIfam" id="TIGR03954">
    <property type="entry name" value="integ_memb_HG"/>
    <property type="match status" value="1"/>
</dbReference>
<dbReference type="RefSeq" id="WP_094861455.1">
    <property type="nucleotide sequence ID" value="NZ_NKYE01000002.1"/>
</dbReference>
<evidence type="ECO:0000256" key="5">
    <source>
        <dbReference type="ARBA" id="ARBA00023136"/>
    </source>
</evidence>
<dbReference type="PANTHER" id="PTHR40077">
    <property type="entry name" value="MEMBRANE PROTEIN-RELATED"/>
    <property type="match status" value="1"/>
</dbReference>
<proteinExistence type="predicted"/>
<evidence type="ECO:0000313" key="8">
    <source>
        <dbReference type="EMBL" id="OZM74556.1"/>
    </source>
</evidence>
<keyword evidence="4 6" id="KW-1133">Transmembrane helix</keyword>
<dbReference type="EMBL" id="NKYE01000002">
    <property type="protein sequence ID" value="OZM74556.1"/>
    <property type="molecule type" value="Genomic_DNA"/>
</dbReference>
<evidence type="ECO:0000313" key="9">
    <source>
        <dbReference type="Proteomes" id="UP000242444"/>
    </source>
</evidence>
<feature type="transmembrane region" description="Helical" evidence="6">
    <location>
        <begin position="21"/>
        <end position="41"/>
    </location>
</feature>